<dbReference type="GO" id="GO:0016747">
    <property type="term" value="F:acyltransferase activity, transferring groups other than amino-acyl groups"/>
    <property type="evidence" value="ECO:0007669"/>
    <property type="project" value="InterPro"/>
</dbReference>
<dbReference type="Pfam" id="PF01757">
    <property type="entry name" value="Acyl_transf_3"/>
    <property type="match status" value="1"/>
</dbReference>
<dbReference type="AlphaFoldDB" id="A0A4R3UQL1"/>
<dbReference type="Proteomes" id="UP000295110">
    <property type="component" value="Unassembled WGS sequence"/>
</dbReference>
<feature type="domain" description="Acyltransferase 3" evidence="2">
    <location>
        <begin position="37"/>
        <end position="341"/>
    </location>
</feature>
<evidence type="ECO:0000256" key="1">
    <source>
        <dbReference type="SAM" id="Phobius"/>
    </source>
</evidence>
<feature type="transmembrane region" description="Helical" evidence="1">
    <location>
        <begin position="88"/>
        <end position="108"/>
    </location>
</feature>
<accession>A0A4R3UQL1</accession>
<evidence type="ECO:0000259" key="2">
    <source>
        <dbReference type="Pfam" id="PF01757"/>
    </source>
</evidence>
<keyword evidence="4" id="KW-1185">Reference proteome</keyword>
<feature type="transmembrane region" description="Helical" evidence="1">
    <location>
        <begin position="185"/>
        <end position="213"/>
    </location>
</feature>
<name>A0A4R3UQL1_ROSSA</name>
<evidence type="ECO:0000313" key="3">
    <source>
        <dbReference type="EMBL" id="TCU93081.1"/>
    </source>
</evidence>
<reference evidence="3 4" key="1">
    <citation type="submission" date="2019-03" db="EMBL/GenBank/DDBJ databases">
        <title>Genomic Encyclopedia of Type Strains, Phase IV (KMG-IV): sequencing the most valuable type-strain genomes for metagenomic binning, comparative biology and taxonomic classification.</title>
        <authorList>
            <person name="Goeker M."/>
        </authorList>
    </citation>
    <scope>NUCLEOTIDE SEQUENCE [LARGE SCALE GENOMIC DNA]</scope>
    <source>
        <strain evidence="3 4">DSM 654</strain>
    </source>
</reference>
<keyword evidence="1" id="KW-0812">Transmembrane</keyword>
<keyword evidence="1" id="KW-1133">Transmembrane helix</keyword>
<dbReference type="PANTHER" id="PTHR23028:SF134">
    <property type="entry name" value="PUTATIVE (AFU_ORTHOLOGUE AFUA_4G08520)-RELATED"/>
    <property type="match status" value="1"/>
</dbReference>
<sequence length="370" mass="40163">MVLMSHLVANCLATQAPYLAYRAGIFRADVTQGHWASVSVGLLLRLVSDGHLAVMIFFTLSGFALSINQLNSSGRNLPQAAAARYFRLMLPILAASLLAYAFMAAGLLHNLAAAEALGRPESWLTLSFRTDPSLLGALRFALWDVFFDYQAQASYNSSLWTMPIEMLGSIAIYGYLGVYRAAGRVYWRVLGLLTLALYGLQPELACFFVGLMLAEEVRGRTGGAAALRQVATPLRRFAPLTVFALAFAASVFLRGNNWLTSLLAVCIVLGVVHSNLLRGFFSNGLSMFLGRISFPLYLVHIVFVCSWSAYLLMALPRIGGSEALALAFNFVSTVMICVAAAVAFLPVESFSLTVSKHVARWLTGDVTPPV</sequence>
<keyword evidence="1" id="KW-0472">Membrane</keyword>
<feature type="transmembrane region" description="Helical" evidence="1">
    <location>
        <begin position="258"/>
        <end position="276"/>
    </location>
</feature>
<feature type="transmembrane region" description="Helical" evidence="1">
    <location>
        <begin position="46"/>
        <end position="67"/>
    </location>
</feature>
<feature type="transmembrane region" description="Helical" evidence="1">
    <location>
        <begin position="234"/>
        <end position="252"/>
    </location>
</feature>
<protein>
    <submittedName>
        <fullName evidence="3">Peptidoglycan/LPS O-acetylase OafA/YrhL</fullName>
    </submittedName>
</protein>
<dbReference type="InterPro" id="IPR002656">
    <property type="entry name" value="Acyl_transf_3_dom"/>
</dbReference>
<feature type="transmembrane region" description="Helical" evidence="1">
    <location>
        <begin position="324"/>
        <end position="347"/>
    </location>
</feature>
<gene>
    <name evidence="3" type="ORF">EV671_102042</name>
</gene>
<feature type="transmembrane region" description="Helical" evidence="1">
    <location>
        <begin position="159"/>
        <end position="179"/>
    </location>
</feature>
<evidence type="ECO:0000313" key="4">
    <source>
        <dbReference type="Proteomes" id="UP000295110"/>
    </source>
</evidence>
<proteinExistence type="predicted"/>
<dbReference type="EMBL" id="SMBU01000020">
    <property type="protein sequence ID" value="TCU93081.1"/>
    <property type="molecule type" value="Genomic_DNA"/>
</dbReference>
<organism evidence="3 4">
    <name type="scientific">Roseateles saccharophilus</name>
    <name type="common">Pseudomonas saccharophila</name>
    <dbReference type="NCBI Taxonomy" id="304"/>
    <lineage>
        <taxon>Bacteria</taxon>
        <taxon>Pseudomonadati</taxon>
        <taxon>Pseudomonadota</taxon>
        <taxon>Betaproteobacteria</taxon>
        <taxon>Burkholderiales</taxon>
        <taxon>Sphaerotilaceae</taxon>
        <taxon>Roseateles</taxon>
    </lineage>
</organism>
<dbReference type="PANTHER" id="PTHR23028">
    <property type="entry name" value="ACETYLTRANSFERASE"/>
    <property type="match status" value="1"/>
</dbReference>
<dbReference type="InterPro" id="IPR050879">
    <property type="entry name" value="Acyltransferase_3"/>
</dbReference>
<comment type="caution">
    <text evidence="3">The sequence shown here is derived from an EMBL/GenBank/DDBJ whole genome shotgun (WGS) entry which is preliminary data.</text>
</comment>
<feature type="transmembrane region" description="Helical" evidence="1">
    <location>
        <begin position="288"/>
        <end position="312"/>
    </location>
</feature>